<keyword evidence="4" id="KW-1185">Reference proteome</keyword>
<organism evidence="3 4">
    <name type="scientific">Panicum hallii var. hallii</name>
    <dbReference type="NCBI Taxonomy" id="1504633"/>
    <lineage>
        <taxon>Eukaryota</taxon>
        <taxon>Viridiplantae</taxon>
        <taxon>Streptophyta</taxon>
        <taxon>Embryophyta</taxon>
        <taxon>Tracheophyta</taxon>
        <taxon>Spermatophyta</taxon>
        <taxon>Magnoliopsida</taxon>
        <taxon>Liliopsida</taxon>
        <taxon>Poales</taxon>
        <taxon>Poaceae</taxon>
        <taxon>PACMAD clade</taxon>
        <taxon>Panicoideae</taxon>
        <taxon>Panicodae</taxon>
        <taxon>Paniceae</taxon>
        <taxon>Panicinae</taxon>
        <taxon>Panicum</taxon>
        <taxon>Panicum sect. Panicum</taxon>
    </lineage>
</organism>
<gene>
    <name evidence="3" type="ORF">GQ55_1G374200</name>
</gene>
<dbReference type="Proteomes" id="UP000244336">
    <property type="component" value="Chromosome 1"/>
</dbReference>
<protein>
    <recommendedName>
        <fullName evidence="5">Secreted protein</fullName>
    </recommendedName>
</protein>
<dbReference type="AlphaFoldDB" id="A0A2T7FBM2"/>
<feature type="signal peptide" evidence="2">
    <location>
        <begin position="1"/>
        <end position="16"/>
    </location>
</feature>
<proteinExistence type="predicted"/>
<name>A0A2T7FBM2_9POAL</name>
<dbReference type="EMBL" id="CM009749">
    <property type="protein sequence ID" value="PUZ77469.1"/>
    <property type="molecule type" value="Genomic_DNA"/>
</dbReference>
<evidence type="ECO:0000256" key="2">
    <source>
        <dbReference type="SAM" id="SignalP"/>
    </source>
</evidence>
<feature type="chain" id="PRO_5015463371" description="Secreted protein" evidence="2">
    <location>
        <begin position="17"/>
        <end position="101"/>
    </location>
</feature>
<sequence length="101" mass="11158">MVVQLAPLMALEVALGGLILFCLEDMACNSRTGIFQRIRWVMGGRVFSPSWWAETHVRAEPVGLTKLPSPAGRQTSRLIVGPLQPLKRNRSYSGHPKANMS</sequence>
<accession>A0A2T7FBM2</accession>
<reference evidence="3 4" key="1">
    <citation type="submission" date="2018-04" db="EMBL/GenBank/DDBJ databases">
        <title>WGS assembly of Panicum hallii var. hallii HAL2.</title>
        <authorList>
            <person name="Lovell J."/>
            <person name="Jenkins J."/>
            <person name="Lowry D."/>
            <person name="Mamidi S."/>
            <person name="Sreedasyam A."/>
            <person name="Weng X."/>
            <person name="Barry K."/>
            <person name="Bonette J."/>
            <person name="Campitelli B."/>
            <person name="Daum C."/>
            <person name="Gordon S."/>
            <person name="Gould B."/>
            <person name="Lipzen A."/>
            <person name="MacQueen A."/>
            <person name="Palacio-Mejia J."/>
            <person name="Plott C."/>
            <person name="Shakirov E."/>
            <person name="Shu S."/>
            <person name="Yoshinaga Y."/>
            <person name="Zane M."/>
            <person name="Rokhsar D."/>
            <person name="Grimwood J."/>
            <person name="Schmutz J."/>
            <person name="Juenger T."/>
        </authorList>
    </citation>
    <scope>NUCLEOTIDE SEQUENCE [LARGE SCALE GENOMIC DNA]</scope>
    <source>
        <strain evidence="4">cv. HAL2</strain>
    </source>
</reference>
<evidence type="ECO:0000313" key="3">
    <source>
        <dbReference type="EMBL" id="PUZ77469.1"/>
    </source>
</evidence>
<dbReference type="Gramene" id="PUZ77469">
    <property type="protein sequence ID" value="PUZ77469"/>
    <property type="gene ID" value="GQ55_1G374200"/>
</dbReference>
<keyword evidence="2" id="KW-0732">Signal</keyword>
<feature type="region of interest" description="Disordered" evidence="1">
    <location>
        <begin position="70"/>
        <end position="101"/>
    </location>
</feature>
<evidence type="ECO:0008006" key="5">
    <source>
        <dbReference type="Google" id="ProtNLM"/>
    </source>
</evidence>
<evidence type="ECO:0000313" key="4">
    <source>
        <dbReference type="Proteomes" id="UP000244336"/>
    </source>
</evidence>
<evidence type="ECO:0000256" key="1">
    <source>
        <dbReference type="SAM" id="MobiDB-lite"/>
    </source>
</evidence>